<evidence type="ECO:0000313" key="2">
    <source>
        <dbReference type="Proteomes" id="UP000030699"/>
    </source>
</evidence>
<evidence type="ECO:0000313" key="1">
    <source>
        <dbReference type="EMBL" id="ETW46444.1"/>
    </source>
</evidence>
<dbReference type="AlphaFoldDB" id="A0A024WGW1"/>
<organism evidence="1 2">
    <name type="scientific">Plasmodium falciparum MaliPS096_E11</name>
    <dbReference type="NCBI Taxonomy" id="1036727"/>
    <lineage>
        <taxon>Eukaryota</taxon>
        <taxon>Sar</taxon>
        <taxon>Alveolata</taxon>
        <taxon>Apicomplexa</taxon>
        <taxon>Aconoidasida</taxon>
        <taxon>Haemosporida</taxon>
        <taxon>Plasmodiidae</taxon>
        <taxon>Plasmodium</taxon>
        <taxon>Plasmodium (Laverania)</taxon>
    </lineage>
</organism>
<gene>
    <name evidence="1" type="ORF">PFMALIP_05350</name>
</gene>
<sequence length="91" mass="11438">MYILKYLEQFINNLKLIFFKCFIFKLMKKKKKKKRIHKKFHKQNIMLQYFCYYTFLTMNKRIKIIFIRYSSNLMCDGVVKDNDIIYSIKWL</sequence>
<dbReference type="Proteomes" id="UP000030699">
    <property type="component" value="Unassembled WGS sequence"/>
</dbReference>
<accession>A0A024WGW1</accession>
<protein>
    <submittedName>
        <fullName evidence="1">Uncharacterized protein</fullName>
    </submittedName>
</protein>
<reference evidence="1 2" key="2">
    <citation type="submission" date="2013-02" db="EMBL/GenBank/DDBJ databases">
        <title>The Genome Sequence of Plasmodium falciparum MaliPS096_E11.</title>
        <authorList>
            <consortium name="The Broad Institute Genome Sequencing Platform"/>
            <consortium name="The Broad Institute Genome Sequencing Center for Infectious Disease"/>
            <person name="Neafsey D."/>
            <person name="Cheeseman I."/>
            <person name="Volkman S."/>
            <person name="Adams J."/>
            <person name="Walker B."/>
            <person name="Young S.K."/>
            <person name="Zeng Q."/>
            <person name="Gargeya S."/>
            <person name="Fitzgerald M."/>
            <person name="Haas B."/>
            <person name="Abouelleil A."/>
            <person name="Alvarado L."/>
            <person name="Arachchi H.M."/>
            <person name="Berlin A.M."/>
            <person name="Chapman S.B."/>
            <person name="Dewar J."/>
            <person name="Goldberg J."/>
            <person name="Griggs A."/>
            <person name="Gujja S."/>
            <person name="Hansen M."/>
            <person name="Howarth C."/>
            <person name="Imamovic A."/>
            <person name="Larimer J."/>
            <person name="McCowan C."/>
            <person name="Murphy C."/>
            <person name="Neiman D."/>
            <person name="Pearson M."/>
            <person name="Priest M."/>
            <person name="Roberts A."/>
            <person name="Saif S."/>
            <person name="Shea T."/>
            <person name="Sisk P."/>
            <person name="Sykes S."/>
            <person name="Wortman J."/>
            <person name="Nusbaum C."/>
            <person name="Birren B."/>
        </authorList>
    </citation>
    <scope>NUCLEOTIDE SEQUENCE [LARGE SCALE GENOMIC DNA]</scope>
    <source>
        <strain evidence="1 2">MaliPS096_E11</strain>
    </source>
</reference>
<dbReference type="EMBL" id="KI925625">
    <property type="protein sequence ID" value="ETW46444.1"/>
    <property type="molecule type" value="Genomic_DNA"/>
</dbReference>
<reference evidence="1 2" key="1">
    <citation type="submission" date="2013-02" db="EMBL/GenBank/DDBJ databases">
        <title>The Genome Annotation of Plasmodium falciparum MaliPS096_E11.</title>
        <authorList>
            <consortium name="The Broad Institute Genome Sequencing Platform"/>
            <consortium name="The Broad Institute Genome Sequencing Center for Infectious Disease"/>
            <person name="Neafsey D."/>
            <person name="Hoffman S."/>
            <person name="Volkman S."/>
            <person name="Rosenthal P."/>
            <person name="Walker B."/>
            <person name="Young S.K."/>
            <person name="Zeng Q."/>
            <person name="Gargeya S."/>
            <person name="Fitzgerald M."/>
            <person name="Haas B."/>
            <person name="Abouelleil A."/>
            <person name="Allen A.W."/>
            <person name="Alvarado L."/>
            <person name="Arachchi H.M."/>
            <person name="Berlin A.M."/>
            <person name="Chapman S.B."/>
            <person name="Gainer-Dewar J."/>
            <person name="Goldberg J."/>
            <person name="Griggs A."/>
            <person name="Gujja S."/>
            <person name="Hansen M."/>
            <person name="Howarth C."/>
            <person name="Imamovic A."/>
            <person name="Ireland A."/>
            <person name="Larimer J."/>
            <person name="McCowan C."/>
            <person name="Murphy C."/>
            <person name="Pearson M."/>
            <person name="Poon T.W."/>
            <person name="Priest M."/>
            <person name="Roberts A."/>
            <person name="Saif S."/>
            <person name="Shea T."/>
            <person name="Sisk P."/>
            <person name="Sykes S."/>
            <person name="Wortman J."/>
            <person name="Nusbaum C."/>
            <person name="Birren B."/>
        </authorList>
    </citation>
    <scope>NUCLEOTIDE SEQUENCE [LARGE SCALE GENOMIC DNA]</scope>
    <source>
        <strain evidence="1 2">MaliPS096_E11</strain>
    </source>
</reference>
<name>A0A024WGW1_PLAFA</name>
<proteinExistence type="predicted"/>